<keyword evidence="4" id="KW-1185">Reference proteome</keyword>
<dbReference type="EMBL" id="OZ034829">
    <property type="protein sequence ID" value="CAL1685108.1"/>
    <property type="molecule type" value="Genomic_DNA"/>
</dbReference>
<evidence type="ECO:0000256" key="1">
    <source>
        <dbReference type="SAM" id="MobiDB-lite"/>
    </source>
</evidence>
<proteinExistence type="predicted"/>
<dbReference type="InterPro" id="IPR006578">
    <property type="entry name" value="MADF-dom"/>
</dbReference>
<evidence type="ECO:0000313" key="3">
    <source>
        <dbReference type="EMBL" id="CAL1685108.1"/>
    </source>
</evidence>
<sequence length="322" mass="36518">MPPKHNFTKEMDYHLIDLVECKPLLWDCSSDIYRRTDLKIAAWDEIAKQLGLTSAVVSNRFKNIKDTFARNFRALKESKRSGAGTDNLYKPKWHMFDRLMFLKKTCIQGESESNIPSIQLKATTTSNLQFSQNSEFSYNKENDIPNTQDTSPLNIYYDKALQKYMLISHEASIETDSQFSDQSSSYNEFEPITSVNSAPPSEMCSSSQSLPRSASTPASNSTTQFSPQQTNPVTAATNKRPSEEQLFSKRGSKTKKSFTLMEEAVDALKQFCQPEPAPSPPSEMLNDSAHTLALFVESRLRSLSPENRKECEDEILKLLTRF</sequence>
<dbReference type="InterPro" id="IPR039353">
    <property type="entry name" value="TF_Adf1"/>
</dbReference>
<dbReference type="Pfam" id="PF10545">
    <property type="entry name" value="MADF_DNA_bdg"/>
    <property type="match status" value="1"/>
</dbReference>
<dbReference type="Proteomes" id="UP001497644">
    <property type="component" value="Chromosome 6"/>
</dbReference>
<evidence type="ECO:0000259" key="2">
    <source>
        <dbReference type="PROSITE" id="PS51029"/>
    </source>
</evidence>
<feature type="compositionally biased region" description="Polar residues" evidence="1">
    <location>
        <begin position="178"/>
        <end position="239"/>
    </location>
</feature>
<dbReference type="PANTHER" id="PTHR12243">
    <property type="entry name" value="MADF DOMAIN TRANSCRIPTION FACTOR"/>
    <property type="match status" value="1"/>
</dbReference>
<organism evidence="3 4">
    <name type="scientific">Lasius platythorax</name>
    <dbReference type="NCBI Taxonomy" id="488582"/>
    <lineage>
        <taxon>Eukaryota</taxon>
        <taxon>Metazoa</taxon>
        <taxon>Ecdysozoa</taxon>
        <taxon>Arthropoda</taxon>
        <taxon>Hexapoda</taxon>
        <taxon>Insecta</taxon>
        <taxon>Pterygota</taxon>
        <taxon>Neoptera</taxon>
        <taxon>Endopterygota</taxon>
        <taxon>Hymenoptera</taxon>
        <taxon>Apocrita</taxon>
        <taxon>Aculeata</taxon>
        <taxon>Formicoidea</taxon>
        <taxon>Formicidae</taxon>
        <taxon>Formicinae</taxon>
        <taxon>Lasius</taxon>
        <taxon>Lasius</taxon>
    </lineage>
</organism>
<name>A0AAV2P0H3_9HYME</name>
<reference evidence="3" key="1">
    <citation type="submission" date="2024-04" db="EMBL/GenBank/DDBJ databases">
        <authorList>
            <consortium name="Molecular Ecology Group"/>
        </authorList>
    </citation>
    <scope>NUCLEOTIDE SEQUENCE</scope>
</reference>
<evidence type="ECO:0000313" key="4">
    <source>
        <dbReference type="Proteomes" id="UP001497644"/>
    </source>
</evidence>
<protein>
    <recommendedName>
        <fullName evidence="2">MADF domain-containing protein</fullName>
    </recommendedName>
</protein>
<dbReference type="PANTHER" id="PTHR12243:SF67">
    <property type="entry name" value="COREPRESSOR OF PANGOLIN, ISOFORM A-RELATED"/>
    <property type="match status" value="1"/>
</dbReference>
<feature type="domain" description="MADF" evidence="2">
    <location>
        <begin position="14"/>
        <end position="107"/>
    </location>
</feature>
<gene>
    <name evidence="3" type="ORF">LPLAT_LOCUS10671</name>
</gene>
<dbReference type="SMART" id="SM00595">
    <property type="entry name" value="MADF"/>
    <property type="match status" value="1"/>
</dbReference>
<accession>A0AAV2P0H3</accession>
<dbReference type="PROSITE" id="PS51029">
    <property type="entry name" value="MADF"/>
    <property type="match status" value="1"/>
</dbReference>
<dbReference type="AlphaFoldDB" id="A0AAV2P0H3"/>
<feature type="region of interest" description="Disordered" evidence="1">
    <location>
        <begin position="178"/>
        <end position="253"/>
    </location>
</feature>